<gene>
    <name evidence="6" type="primary">LOC101258211</name>
</gene>
<organism evidence="6">
    <name type="scientific">Solanum lycopersicum</name>
    <name type="common">Tomato</name>
    <name type="synonym">Lycopersicon esculentum</name>
    <dbReference type="NCBI Taxonomy" id="4081"/>
    <lineage>
        <taxon>Eukaryota</taxon>
        <taxon>Viridiplantae</taxon>
        <taxon>Streptophyta</taxon>
        <taxon>Embryophyta</taxon>
        <taxon>Tracheophyta</taxon>
        <taxon>Spermatophyta</taxon>
        <taxon>Magnoliopsida</taxon>
        <taxon>eudicotyledons</taxon>
        <taxon>Gunneridae</taxon>
        <taxon>Pentapetalae</taxon>
        <taxon>asterids</taxon>
        <taxon>lamiids</taxon>
        <taxon>Solanales</taxon>
        <taxon>Solanaceae</taxon>
        <taxon>Solanoideae</taxon>
        <taxon>Solaneae</taxon>
        <taxon>Solanum</taxon>
        <taxon>Solanum subgen. Lycopersicon</taxon>
    </lineage>
</organism>
<protein>
    <recommendedName>
        <fullName evidence="5">BHLH domain-containing protein</fullName>
    </recommendedName>
</protein>
<dbReference type="EnsemblPlants" id="Solyc10g079680.2.1">
    <property type="protein sequence ID" value="Solyc10g079680.2.1"/>
    <property type="gene ID" value="Solyc10g079680.2"/>
</dbReference>
<dbReference type="InterPro" id="IPR036638">
    <property type="entry name" value="HLH_DNA-bd_sf"/>
</dbReference>
<dbReference type="GO" id="GO:0006357">
    <property type="term" value="P:regulation of transcription by RNA polymerase II"/>
    <property type="evidence" value="ECO:0000318"/>
    <property type="project" value="GO_Central"/>
</dbReference>
<dbReference type="Proteomes" id="UP000004994">
    <property type="component" value="Chromosome 10"/>
</dbReference>
<comment type="subcellular location">
    <subcellularLocation>
        <location evidence="1">Nucleus</location>
    </subcellularLocation>
</comment>
<dbReference type="KEGG" id="sly:101258211"/>
<keyword evidence="2" id="KW-0805">Transcription regulation</keyword>
<dbReference type="RefSeq" id="XP_004249750.2">
    <property type="nucleotide sequence ID" value="XM_004249702.5"/>
</dbReference>
<dbReference type="Pfam" id="PF00010">
    <property type="entry name" value="HLH"/>
    <property type="match status" value="1"/>
</dbReference>
<evidence type="ECO:0000256" key="4">
    <source>
        <dbReference type="ARBA" id="ARBA00023242"/>
    </source>
</evidence>
<dbReference type="OMA" id="GCEYWRE"/>
<dbReference type="InParanoid" id="A0A3Q7IL29"/>
<evidence type="ECO:0000256" key="2">
    <source>
        <dbReference type="ARBA" id="ARBA00023015"/>
    </source>
</evidence>
<dbReference type="STRING" id="4081.A0A3Q7IL29"/>
<dbReference type="GO" id="GO:0046983">
    <property type="term" value="F:protein dimerization activity"/>
    <property type="evidence" value="ECO:0007669"/>
    <property type="project" value="InterPro"/>
</dbReference>
<dbReference type="FunCoup" id="A0A3Q7IL29">
    <property type="interactions" value="96"/>
</dbReference>
<dbReference type="PROSITE" id="PS50888">
    <property type="entry name" value="BHLH"/>
    <property type="match status" value="1"/>
</dbReference>
<evidence type="ECO:0000256" key="3">
    <source>
        <dbReference type="ARBA" id="ARBA00023163"/>
    </source>
</evidence>
<dbReference type="PaxDb" id="4081-Solyc10g079680.1.1"/>
<dbReference type="PANTHER" id="PTHR13935:SF89">
    <property type="entry name" value="TRANSCRIPTION FACTOR BHLH101-LIKE"/>
    <property type="match status" value="1"/>
</dbReference>
<keyword evidence="7" id="KW-1185">Reference proteome</keyword>
<keyword evidence="3" id="KW-0804">Transcription</keyword>
<reference evidence="6" key="1">
    <citation type="journal article" date="2012" name="Nature">
        <title>The tomato genome sequence provides insights into fleshy fruit evolution.</title>
        <authorList>
            <consortium name="Tomato Genome Consortium"/>
        </authorList>
    </citation>
    <scope>NUCLEOTIDE SEQUENCE [LARGE SCALE GENOMIC DNA]</scope>
    <source>
        <strain evidence="6">cv. Heinz 1706</strain>
    </source>
</reference>
<accession>A0A3Q7IL29</accession>
<dbReference type="SMART" id="SM00353">
    <property type="entry name" value="HLH"/>
    <property type="match status" value="1"/>
</dbReference>
<dbReference type="GeneID" id="101258211"/>
<feature type="domain" description="BHLH" evidence="5">
    <location>
        <begin position="90"/>
        <end position="145"/>
    </location>
</feature>
<dbReference type="GO" id="GO:0000977">
    <property type="term" value="F:RNA polymerase II transcription regulatory region sequence-specific DNA binding"/>
    <property type="evidence" value="ECO:0000318"/>
    <property type="project" value="GO_Central"/>
</dbReference>
<dbReference type="InterPro" id="IPR015660">
    <property type="entry name" value="MASH1/Ascl1a-like"/>
</dbReference>
<dbReference type="Gene3D" id="4.10.280.10">
    <property type="entry name" value="Helix-loop-helix DNA-binding domain"/>
    <property type="match status" value="1"/>
</dbReference>
<dbReference type="AlphaFoldDB" id="A0A3Q7IL29"/>
<dbReference type="InterPro" id="IPR011598">
    <property type="entry name" value="bHLH_dom"/>
</dbReference>
<dbReference type="PANTHER" id="PTHR13935">
    <property type="entry name" value="ACHAETE-SCUTE TRANSCRIPTION FACTOR-RELATED"/>
    <property type="match status" value="1"/>
</dbReference>
<evidence type="ECO:0000313" key="7">
    <source>
        <dbReference type="Proteomes" id="UP000004994"/>
    </source>
</evidence>
<proteinExistence type="predicted"/>
<dbReference type="GO" id="GO:0090575">
    <property type="term" value="C:RNA polymerase II transcription regulator complex"/>
    <property type="evidence" value="ECO:0000318"/>
    <property type="project" value="GO_Central"/>
</dbReference>
<dbReference type="SMR" id="A0A3Q7IL29"/>
<dbReference type="GO" id="GO:0000981">
    <property type="term" value="F:DNA-binding transcription factor activity, RNA polymerase II-specific"/>
    <property type="evidence" value="ECO:0000318"/>
    <property type="project" value="GO_Central"/>
</dbReference>
<evidence type="ECO:0000256" key="1">
    <source>
        <dbReference type="ARBA" id="ARBA00004123"/>
    </source>
</evidence>
<evidence type="ECO:0000259" key="5">
    <source>
        <dbReference type="PROSITE" id="PS50888"/>
    </source>
</evidence>
<sequence length="281" mass="32145">MLAFSSSNMFPTMNSIAWSLEEPLSYDDHHKNTTIITTPQFQTDQNNKLFEGLRADNTIDLPSSHHYQQQCLKGSEFDVDELGVERSLMEKKLNHNASERNRRKKMNFLYSTLRSLLPPPTNKHQKKKLSFPATVSYVQEYIPELKKEIERLSKTKDLLLSKKSNYSLLKIDDNNKRKLIIGGTSCNSSTTSICASQLSNSQVLVQISTTQENNFPISQVFASVEEDGLILLNASSFKSFGDKIFHSLHFQMQGPIEMDIQVLKTKLLVMCEKRRKNSYIV</sequence>
<dbReference type="Gramene" id="Solyc10g079680.2.1">
    <property type="protein sequence ID" value="Solyc10g079680.2.1"/>
    <property type="gene ID" value="Solyc10g079680.2"/>
</dbReference>
<keyword evidence="4" id="KW-0539">Nucleus</keyword>
<dbReference type="OrthoDB" id="6106870at2759"/>
<evidence type="ECO:0000313" key="6">
    <source>
        <dbReference type="EnsemblPlants" id="Solyc10g079680.2.1"/>
    </source>
</evidence>
<reference evidence="6" key="2">
    <citation type="submission" date="2019-01" db="UniProtKB">
        <authorList>
            <consortium name="EnsemblPlants"/>
        </authorList>
    </citation>
    <scope>IDENTIFICATION</scope>
    <source>
        <strain evidence="6">cv. Heinz 1706</strain>
    </source>
</reference>
<name>A0A3Q7IL29_SOLLC</name>
<dbReference type="SUPFAM" id="SSF47459">
    <property type="entry name" value="HLH, helix-loop-helix DNA-binding domain"/>
    <property type="match status" value="1"/>
</dbReference>